<keyword evidence="2" id="KW-0472">Membrane</keyword>
<reference evidence="3 4" key="1">
    <citation type="submission" date="2017-10" db="EMBL/GenBank/DDBJ databases">
        <title>Sequencing the genomes of 1000 actinobacteria strains.</title>
        <authorList>
            <person name="Klenk H.-P."/>
        </authorList>
    </citation>
    <scope>NUCLEOTIDE SEQUENCE [LARGE SCALE GENOMIC DNA]</scope>
    <source>
        <strain evidence="3 4">DSM 21863</strain>
    </source>
</reference>
<dbReference type="Proteomes" id="UP000224130">
    <property type="component" value="Unassembled WGS sequence"/>
</dbReference>
<feature type="region of interest" description="Disordered" evidence="1">
    <location>
        <begin position="1"/>
        <end position="23"/>
    </location>
</feature>
<organism evidence="3 4">
    <name type="scientific">Isoptericola jiangsuensis</name>
    <dbReference type="NCBI Taxonomy" id="548579"/>
    <lineage>
        <taxon>Bacteria</taxon>
        <taxon>Bacillati</taxon>
        <taxon>Actinomycetota</taxon>
        <taxon>Actinomycetes</taxon>
        <taxon>Micrococcales</taxon>
        <taxon>Promicromonosporaceae</taxon>
        <taxon>Isoptericola</taxon>
    </lineage>
</organism>
<gene>
    <name evidence="3" type="ORF">ATJ88_3432</name>
</gene>
<name>A0A2A9F1K3_9MICO</name>
<keyword evidence="2" id="KW-1133">Transmembrane helix</keyword>
<evidence type="ECO:0000313" key="3">
    <source>
        <dbReference type="EMBL" id="PFG44696.1"/>
    </source>
</evidence>
<accession>A0A2A9F1K3</accession>
<evidence type="ECO:0000256" key="2">
    <source>
        <dbReference type="SAM" id="Phobius"/>
    </source>
</evidence>
<dbReference type="EMBL" id="PDJJ01000001">
    <property type="protein sequence ID" value="PFG44696.1"/>
    <property type="molecule type" value="Genomic_DNA"/>
</dbReference>
<protein>
    <submittedName>
        <fullName evidence="3">Uncharacterized protein</fullName>
    </submittedName>
</protein>
<evidence type="ECO:0000313" key="4">
    <source>
        <dbReference type="Proteomes" id="UP000224130"/>
    </source>
</evidence>
<feature type="compositionally biased region" description="Basic residues" evidence="1">
    <location>
        <begin position="1"/>
        <end position="13"/>
    </location>
</feature>
<proteinExistence type="predicted"/>
<evidence type="ECO:0000256" key="1">
    <source>
        <dbReference type="SAM" id="MobiDB-lite"/>
    </source>
</evidence>
<dbReference type="RefSeq" id="WP_141538720.1">
    <property type="nucleotide sequence ID" value="NZ_PDJJ01000001.1"/>
</dbReference>
<comment type="caution">
    <text evidence="3">The sequence shown here is derived from an EMBL/GenBank/DDBJ whole genome shotgun (WGS) entry which is preliminary data.</text>
</comment>
<sequence>MPAPSTRRRRRDRRTPVPPAAAVPAPVTPEVPARVLVPVVLGVVLAVLGGLAAWSFGTQVGHAQRLAEHGTVATAHDARGTSARGAQVSAVVDLPDGSLRRTLEGAPVSTADLADASFGQELGAAERPVVRGPYSGTFEVLVDGDLVMARVDVLDALDDDHLDRLAVAGGVVCGVSVAALTAAAVVAVRRDRRRPAGRSAA</sequence>
<dbReference type="AlphaFoldDB" id="A0A2A9F1K3"/>
<feature type="transmembrane region" description="Helical" evidence="2">
    <location>
        <begin position="165"/>
        <end position="188"/>
    </location>
</feature>
<keyword evidence="2" id="KW-0812">Transmembrane</keyword>
<keyword evidence="4" id="KW-1185">Reference proteome</keyword>
<feature type="transmembrane region" description="Helical" evidence="2">
    <location>
        <begin position="35"/>
        <end position="56"/>
    </location>
</feature>